<dbReference type="AlphaFoldDB" id="A0A6G1QRB8"/>
<name>A0A6G1QRB8_CHAAH</name>
<reference evidence="2" key="2">
    <citation type="submission" date="2019-02" db="EMBL/GenBank/DDBJ databases">
        <title>Opniocepnalus argus Var Kimnra genome.</title>
        <authorList>
            <person name="Zhou C."/>
            <person name="Xiao S."/>
        </authorList>
    </citation>
    <scope>NUCLEOTIDE SEQUENCE [LARGE SCALE GENOMIC DNA]</scope>
</reference>
<evidence type="ECO:0000313" key="1">
    <source>
        <dbReference type="EMBL" id="KAF3704843.1"/>
    </source>
</evidence>
<gene>
    <name evidence="1" type="ORF">EXN66_Car020533</name>
</gene>
<accession>A0A6G1QRB8</accession>
<dbReference type="Proteomes" id="UP000503349">
    <property type="component" value="Chromosome 21"/>
</dbReference>
<sequence>MVQWENNEALSTQALEKVCEPMLDQQADSQPPKGLIYVKMGDQKSGPTPGRQHITQDTVQLQMQLSTITN</sequence>
<organism evidence="1 2">
    <name type="scientific">Channa argus</name>
    <name type="common">Northern snakehead</name>
    <name type="synonym">Ophicephalus argus</name>
    <dbReference type="NCBI Taxonomy" id="215402"/>
    <lineage>
        <taxon>Eukaryota</taxon>
        <taxon>Metazoa</taxon>
        <taxon>Chordata</taxon>
        <taxon>Craniata</taxon>
        <taxon>Vertebrata</taxon>
        <taxon>Euteleostomi</taxon>
        <taxon>Actinopterygii</taxon>
        <taxon>Neopterygii</taxon>
        <taxon>Teleostei</taxon>
        <taxon>Neoteleostei</taxon>
        <taxon>Acanthomorphata</taxon>
        <taxon>Anabantaria</taxon>
        <taxon>Anabantiformes</taxon>
        <taxon>Channoidei</taxon>
        <taxon>Channidae</taxon>
        <taxon>Channa</taxon>
    </lineage>
</organism>
<dbReference type="EMBL" id="CM015732">
    <property type="protein sequence ID" value="KAF3704843.1"/>
    <property type="molecule type" value="Genomic_DNA"/>
</dbReference>
<protein>
    <submittedName>
        <fullName evidence="1">Uncharacterized protein</fullName>
    </submittedName>
</protein>
<keyword evidence="2" id="KW-1185">Reference proteome</keyword>
<proteinExistence type="predicted"/>
<evidence type="ECO:0000313" key="2">
    <source>
        <dbReference type="Proteomes" id="UP000503349"/>
    </source>
</evidence>
<reference evidence="1 2" key="1">
    <citation type="submission" date="2019-02" db="EMBL/GenBank/DDBJ databases">
        <title>Opniocepnalus argus genome.</title>
        <authorList>
            <person name="Zhou C."/>
            <person name="Xiao S."/>
        </authorList>
    </citation>
    <scope>NUCLEOTIDE SEQUENCE [LARGE SCALE GENOMIC DNA]</scope>
    <source>
        <strain evidence="1">OARG1902GOOAL</strain>
        <tissue evidence="1">Muscle</tissue>
    </source>
</reference>